<evidence type="ECO:0000259" key="2">
    <source>
        <dbReference type="Pfam" id="PF07510"/>
    </source>
</evidence>
<protein>
    <submittedName>
        <fullName evidence="3">HNH endonuclease</fullName>
    </submittedName>
</protein>
<dbReference type="PANTHER" id="PTHR24094">
    <property type="entry name" value="SECRETED PROTEIN"/>
    <property type="match status" value="1"/>
</dbReference>
<reference evidence="3 4" key="1">
    <citation type="submission" date="2018-12" db="EMBL/GenBank/DDBJ databases">
        <authorList>
            <person name="hu s."/>
            <person name="Xu Y."/>
            <person name="Xu B."/>
            <person name="Li F."/>
        </authorList>
    </citation>
    <scope>NUCLEOTIDE SEQUENCE [LARGE SCALE GENOMIC DNA]</scope>
    <source>
        <strain evidence="3 4">KSW2-17</strain>
    </source>
</reference>
<dbReference type="InterPro" id="IPR011089">
    <property type="entry name" value="GmrSD_C"/>
</dbReference>
<feature type="region of interest" description="Disordered" evidence="1">
    <location>
        <begin position="1"/>
        <end position="23"/>
    </location>
</feature>
<dbReference type="EMBL" id="RZGY01000001">
    <property type="protein sequence ID" value="RUQ88006.1"/>
    <property type="molecule type" value="Genomic_DNA"/>
</dbReference>
<keyword evidence="3" id="KW-0540">Nuclease</keyword>
<sequence length="241" mass="25979">MGPDFRAPDGGPVTRPDTSAPLAPAMQATEATDVLEDAGLLVPVSSGLGVGEESLRVDVDAVDALLANRPVDDRGTPLRYERDAFGQRWADVDRNGCDQRNDVLARDLVDIAMRAERSCVVVAGTLHDAYTGTAIAFERGQDTSALVQIDHVVPLAWAWQHGAADWSFDERQQFANDLANLQAVDGATNSSKSSSGPGEWLPPAAEHSCLYVTRWVFVLDRYALAVGSDDRAVIEDTLTRC</sequence>
<evidence type="ECO:0000313" key="3">
    <source>
        <dbReference type="EMBL" id="RUQ88006.1"/>
    </source>
</evidence>
<evidence type="ECO:0000313" key="4">
    <source>
        <dbReference type="Proteomes" id="UP000268291"/>
    </source>
</evidence>
<feature type="domain" description="GmrSD restriction endonucleases C-terminal" evidence="2">
    <location>
        <begin position="99"/>
        <end position="225"/>
    </location>
</feature>
<keyword evidence="3" id="KW-0255">Endonuclease</keyword>
<evidence type="ECO:0000256" key="1">
    <source>
        <dbReference type="SAM" id="MobiDB-lite"/>
    </source>
</evidence>
<dbReference type="GO" id="GO:0004519">
    <property type="term" value="F:endonuclease activity"/>
    <property type="evidence" value="ECO:0007669"/>
    <property type="project" value="UniProtKB-KW"/>
</dbReference>
<dbReference type="Pfam" id="PF07510">
    <property type="entry name" value="GmrSD_C"/>
    <property type="match status" value="1"/>
</dbReference>
<accession>A0ABY0CE54</accession>
<dbReference type="PANTHER" id="PTHR24094:SF15">
    <property type="entry name" value="AMP-DEPENDENT SYNTHETASE_LIGASE DOMAIN-CONTAINING PROTEIN-RELATED"/>
    <property type="match status" value="1"/>
</dbReference>
<gene>
    <name evidence="3" type="ORF">ELQ93_12260</name>
</gene>
<comment type="caution">
    <text evidence="3">The sequence shown here is derived from an EMBL/GenBank/DDBJ whole genome shotgun (WGS) entry which is preliminary data.</text>
</comment>
<organism evidence="3 4">
    <name type="scientific">Labedella gwakjiensis</name>
    <dbReference type="NCBI Taxonomy" id="390269"/>
    <lineage>
        <taxon>Bacteria</taxon>
        <taxon>Bacillati</taxon>
        <taxon>Actinomycetota</taxon>
        <taxon>Actinomycetes</taxon>
        <taxon>Micrococcales</taxon>
        <taxon>Microbacteriaceae</taxon>
        <taxon>Labedella</taxon>
    </lineage>
</organism>
<keyword evidence="4" id="KW-1185">Reference proteome</keyword>
<keyword evidence="3" id="KW-0378">Hydrolase</keyword>
<proteinExistence type="predicted"/>
<dbReference type="Proteomes" id="UP000268291">
    <property type="component" value="Unassembled WGS sequence"/>
</dbReference>
<name>A0ABY0CE54_9MICO</name>